<dbReference type="InterPro" id="IPR013103">
    <property type="entry name" value="RVT_2"/>
</dbReference>
<keyword evidence="3" id="KW-1185">Reference proteome</keyword>
<dbReference type="Proteomes" id="UP000829196">
    <property type="component" value="Unassembled WGS sequence"/>
</dbReference>
<evidence type="ECO:0000259" key="1">
    <source>
        <dbReference type="Pfam" id="PF07727"/>
    </source>
</evidence>
<gene>
    <name evidence="2" type="ORF">KFK09_011309</name>
</gene>
<name>A0A8T3BEK9_DENNO</name>
<evidence type="ECO:0000313" key="3">
    <source>
        <dbReference type="Proteomes" id="UP000829196"/>
    </source>
</evidence>
<proteinExistence type="predicted"/>
<organism evidence="2 3">
    <name type="scientific">Dendrobium nobile</name>
    <name type="common">Orchid</name>
    <dbReference type="NCBI Taxonomy" id="94219"/>
    <lineage>
        <taxon>Eukaryota</taxon>
        <taxon>Viridiplantae</taxon>
        <taxon>Streptophyta</taxon>
        <taxon>Embryophyta</taxon>
        <taxon>Tracheophyta</taxon>
        <taxon>Spermatophyta</taxon>
        <taxon>Magnoliopsida</taxon>
        <taxon>Liliopsida</taxon>
        <taxon>Asparagales</taxon>
        <taxon>Orchidaceae</taxon>
        <taxon>Epidendroideae</taxon>
        <taxon>Malaxideae</taxon>
        <taxon>Dendrobiinae</taxon>
        <taxon>Dendrobium</taxon>
    </lineage>
</organism>
<dbReference type="EMBL" id="JAGYWB010000009">
    <property type="protein sequence ID" value="KAI0510700.1"/>
    <property type="molecule type" value="Genomic_DNA"/>
</dbReference>
<comment type="caution">
    <text evidence="2">The sequence shown here is derived from an EMBL/GenBank/DDBJ whole genome shotgun (WGS) entry which is preliminary data.</text>
</comment>
<evidence type="ECO:0000313" key="2">
    <source>
        <dbReference type="EMBL" id="KAI0510700.1"/>
    </source>
</evidence>
<dbReference type="PANTHER" id="PTHR11439">
    <property type="entry name" value="GAG-POL-RELATED RETROTRANSPOSON"/>
    <property type="match status" value="1"/>
</dbReference>
<dbReference type="SUPFAM" id="SSF56672">
    <property type="entry name" value="DNA/RNA polymerases"/>
    <property type="match status" value="1"/>
</dbReference>
<feature type="domain" description="Reverse transcriptase Ty1/copia-type" evidence="1">
    <location>
        <begin position="14"/>
        <end position="261"/>
    </location>
</feature>
<dbReference type="Pfam" id="PF07727">
    <property type="entry name" value="RVT_2"/>
    <property type="match status" value="1"/>
</dbReference>
<reference evidence="2" key="1">
    <citation type="journal article" date="2022" name="Front. Genet.">
        <title>Chromosome-Scale Assembly of the Dendrobium nobile Genome Provides Insights Into the Molecular Mechanism of the Biosynthesis of the Medicinal Active Ingredient of Dendrobium.</title>
        <authorList>
            <person name="Xu Q."/>
            <person name="Niu S.-C."/>
            <person name="Li K.-L."/>
            <person name="Zheng P.-J."/>
            <person name="Zhang X.-J."/>
            <person name="Jia Y."/>
            <person name="Liu Y."/>
            <person name="Niu Y.-X."/>
            <person name="Yu L.-H."/>
            <person name="Chen D.-F."/>
            <person name="Zhang G.-Q."/>
        </authorList>
    </citation>
    <scope>NUCLEOTIDE SEQUENCE</scope>
    <source>
        <tissue evidence="2">Leaf</tissue>
    </source>
</reference>
<accession>A0A8T3BEK9</accession>
<protein>
    <recommendedName>
        <fullName evidence="1">Reverse transcriptase Ty1/copia-type domain-containing protein</fullName>
    </recommendedName>
</protein>
<dbReference type="AlphaFoldDB" id="A0A8T3BEK9"/>
<sequence length="501" mass="57910">MDAMKEEIDAIERNDTWSLISLPKGQKSIGVKWVYKLKKNVEGGVNKFKARLVVKGYKQKQGIDYEKVFAPIAKFDIIRLIFFIAAMNRWQIHQLDVKSAFLNGVLEEEVYVDQPEDQPEGFIVKGKEHMMYRLKKALYGLKQAPRAWNLCIDKHFGEEGFTKCPYEHGVYMKIYLNDNKLIICLYVDDLLITCDDEQMIVDFKSTIFRRFDMTDVGLMSLFLGIEVHQKDDGIWICQKRYAKELLEKFRMNHCNSVSTSMQTGVHFTKEGEGKLVDSTLYKSLIESLRYLTVTRPDIMYSVAILSRFMENPRESHWLAAKRILRYISGTFEFGLHYQCSGDMRLLGYCDSDWANDHEERKSTSGYVFYVGSTAFTWCTHKQKVVALSTCEAEYIAAAAAACEAIWLKNLLKEFFRKIDEATIIYVDNKSAIALAKNPVQHGRSKHIDVRYHFIRDAVLMGYISIEHCSTEDQVADLFTKALSTPRFLKLLKMLGMKKVLV</sequence>
<dbReference type="CDD" id="cd09272">
    <property type="entry name" value="RNase_HI_RT_Ty1"/>
    <property type="match status" value="1"/>
</dbReference>
<dbReference type="OrthoDB" id="443140at2759"/>
<dbReference type="PANTHER" id="PTHR11439:SF515">
    <property type="entry name" value="GAG-POL POLYPROTEIN"/>
    <property type="match status" value="1"/>
</dbReference>
<dbReference type="InterPro" id="IPR043502">
    <property type="entry name" value="DNA/RNA_pol_sf"/>
</dbReference>